<dbReference type="Pfam" id="PF03466">
    <property type="entry name" value="LysR_substrate"/>
    <property type="match status" value="1"/>
</dbReference>
<keyword evidence="2" id="KW-0805">Transcription regulation</keyword>
<dbReference type="Gene3D" id="3.40.190.10">
    <property type="entry name" value="Periplasmic binding protein-like II"/>
    <property type="match status" value="2"/>
</dbReference>
<evidence type="ECO:0000256" key="1">
    <source>
        <dbReference type="ARBA" id="ARBA00009437"/>
    </source>
</evidence>
<keyword evidence="7" id="KW-1185">Reference proteome</keyword>
<proteinExistence type="inferred from homology"/>
<keyword evidence="3" id="KW-0238">DNA-binding</keyword>
<dbReference type="Gene3D" id="1.10.10.10">
    <property type="entry name" value="Winged helix-like DNA-binding domain superfamily/Winged helix DNA-binding domain"/>
    <property type="match status" value="1"/>
</dbReference>
<sequence length="295" mass="32080">MFPPLESDLLRIFVAVARAENVTRAADALGRTQSAVSMQVRKLEDSIGVALFERGPRGVSLTAEGERLLPYAQRIVGLVDETTAVMRTKPLDGQVRVGIPEEYSQTVLPRALAAFSETHPATEVTVLCGYTAQQMEALEAGRLDLAVIFDWRDGVSGELLAIDPTVWVTSVAHDRHLERPLPIAVYWRSSWCRDFALRSLDLHAIPYRTAYTCDTSSGLRSAVTSGLAVAPLSRSTLPAGTRELTLSDGFPQIDSSRVVLKRNPRRKSPAIDGLADTIRKAFAPLGAAEPVQAFG</sequence>
<organism evidence="6 7">
    <name type="scientific">Shinella pollutisoli</name>
    <dbReference type="NCBI Taxonomy" id="2250594"/>
    <lineage>
        <taxon>Bacteria</taxon>
        <taxon>Pseudomonadati</taxon>
        <taxon>Pseudomonadota</taxon>
        <taxon>Alphaproteobacteria</taxon>
        <taxon>Hyphomicrobiales</taxon>
        <taxon>Rhizobiaceae</taxon>
        <taxon>Shinella</taxon>
    </lineage>
</organism>
<reference evidence="7" key="1">
    <citation type="journal article" date="2019" name="Int. J. Syst. Evol. Microbiol.">
        <title>The Global Catalogue of Microorganisms (GCM) 10K type strain sequencing project: providing services to taxonomists for standard genome sequencing and annotation.</title>
        <authorList>
            <consortium name="The Broad Institute Genomics Platform"/>
            <consortium name="The Broad Institute Genome Sequencing Center for Infectious Disease"/>
            <person name="Wu L."/>
            <person name="Ma J."/>
        </authorList>
    </citation>
    <scope>NUCLEOTIDE SEQUENCE [LARGE SCALE GENOMIC DNA]</scope>
    <source>
        <strain evidence="7">KCTC 52677</strain>
    </source>
</reference>
<comment type="caution">
    <text evidence="6">The sequence shown here is derived from an EMBL/GenBank/DDBJ whole genome shotgun (WGS) entry which is preliminary data.</text>
</comment>
<dbReference type="SUPFAM" id="SSF46785">
    <property type="entry name" value="Winged helix' DNA-binding domain"/>
    <property type="match status" value="1"/>
</dbReference>
<dbReference type="RefSeq" id="WP_257317799.1">
    <property type="nucleotide sequence ID" value="NZ_JANFDG010000033.1"/>
</dbReference>
<name>A0ABV7DCB0_9HYPH</name>
<comment type="similarity">
    <text evidence="1">Belongs to the LysR transcriptional regulatory family.</text>
</comment>
<keyword evidence="4" id="KW-0804">Transcription</keyword>
<dbReference type="PROSITE" id="PS50931">
    <property type="entry name" value="HTH_LYSR"/>
    <property type="match status" value="1"/>
</dbReference>
<dbReference type="InterPro" id="IPR000847">
    <property type="entry name" value="LysR_HTH_N"/>
</dbReference>
<dbReference type="SUPFAM" id="SSF53850">
    <property type="entry name" value="Periplasmic binding protein-like II"/>
    <property type="match status" value="1"/>
</dbReference>
<feature type="domain" description="HTH lysR-type" evidence="5">
    <location>
        <begin position="5"/>
        <end position="62"/>
    </location>
</feature>
<dbReference type="InterPro" id="IPR050176">
    <property type="entry name" value="LTTR"/>
</dbReference>
<dbReference type="Pfam" id="PF00126">
    <property type="entry name" value="HTH_1"/>
    <property type="match status" value="1"/>
</dbReference>
<dbReference type="EMBL" id="JBHRSP010000009">
    <property type="protein sequence ID" value="MFC3072581.1"/>
    <property type="molecule type" value="Genomic_DNA"/>
</dbReference>
<evidence type="ECO:0000313" key="7">
    <source>
        <dbReference type="Proteomes" id="UP001595377"/>
    </source>
</evidence>
<evidence type="ECO:0000259" key="5">
    <source>
        <dbReference type="PROSITE" id="PS50931"/>
    </source>
</evidence>
<dbReference type="Proteomes" id="UP001595377">
    <property type="component" value="Unassembled WGS sequence"/>
</dbReference>
<evidence type="ECO:0000256" key="2">
    <source>
        <dbReference type="ARBA" id="ARBA00023015"/>
    </source>
</evidence>
<dbReference type="PANTHER" id="PTHR30579:SF7">
    <property type="entry name" value="HTH-TYPE TRANSCRIPTIONAL REGULATOR LRHA-RELATED"/>
    <property type="match status" value="1"/>
</dbReference>
<accession>A0ABV7DCB0</accession>
<dbReference type="PANTHER" id="PTHR30579">
    <property type="entry name" value="TRANSCRIPTIONAL REGULATOR"/>
    <property type="match status" value="1"/>
</dbReference>
<dbReference type="InterPro" id="IPR036388">
    <property type="entry name" value="WH-like_DNA-bd_sf"/>
</dbReference>
<dbReference type="InterPro" id="IPR005119">
    <property type="entry name" value="LysR_subst-bd"/>
</dbReference>
<evidence type="ECO:0000256" key="4">
    <source>
        <dbReference type="ARBA" id="ARBA00023163"/>
    </source>
</evidence>
<dbReference type="PRINTS" id="PR00039">
    <property type="entry name" value="HTHLYSR"/>
</dbReference>
<protein>
    <submittedName>
        <fullName evidence="6">LysR family transcriptional regulator</fullName>
    </submittedName>
</protein>
<dbReference type="InterPro" id="IPR036390">
    <property type="entry name" value="WH_DNA-bd_sf"/>
</dbReference>
<evidence type="ECO:0000256" key="3">
    <source>
        <dbReference type="ARBA" id="ARBA00023125"/>
    </source>
</evidence>
<gene>
    <name evidence="6" type="ORF">ACFOHH_05615</name>
</gene>
<evidence type="ECO:0000313" key="6">
    <source>
        <dbReference type="EMBL" id="MFC3072581.1"/>
    </source>
</evidence>